<accession>A0A0A8YS07</accession>
<sequence>MAPAAQAVAPRPPRDPPADQEANYPNGRQTDNGGGSFPCLTLLGFLFLTFNSGMAIYRSQGDMMAISSSLSPMET</sequence>
<evidence type="ECO:0000256" key="2">
    <source>
        <dbReference type="SAM" id="Phobius"/>
    </source>
</evidence>
<evidence type="ECO:0000256" key="1">
    <source>
        <dbReference type="SAM" id="MobiDB-lite"/>
    </source>
</evidence>
<keyword evidence="2" id="KW-0472">Membrane</keyword>
<feature type="region of interest" description="Disordered" evidence="1">
    <location>
        <begin position="1"/>
        <end position="33"/>
    </location>
</feature>
<organism evidence="3">
    <name type="scientific">Arundo donax</name>
    <name type="common">Giant reed</name>
    <name type="synonym">Donax arundinaceus</name>
    <dbReference type="NCBI Taxonomy" id="35708"/>
    <lineage>
        <taxon>Eukaryota</taxon>
        <taxon>Viridiplantae</taxon>
        <taxon>Streptophyta</taxon>
        <taxon>Embryophyta</taxon>
        <taxon>Tracheophyta</taxon>
        <taxon>Spermatophyta</taxon>
        <taxon>Magnoliopsida</taxon>
        <taxon>Liliopsida</taxon>
        <taxon>Poales</taxon>
        <taxon>Poaceae</taxon>
        <taxon>PACMAD clade</taxon>
        <taxon>Arundinoideae</taxon>
        <taxon>Arundineae</taxon>
        <taxon>Arundo</taxon>
    </lineage>
</organism>
<proteinExistence type="predicted"/>
<keyword evidence="2" id="KW-0812">Transmembrane</keyword>
<reference evidence="3" key="2">
    <citation type="journal article" date="2015" name="Data Brief">
        <title>Shoot transcriptome of the giant reed, Arundo donax.</title>
        <authorList>
            <person name="Barrero R.A."/>
            <person name="Guerrero F.D."/>
            <person name="Moolhuijzen P."/>
            <person name="Goolsby J.A."/>
            <person name="Tidwell J."/>
            <person name="Bellgard S.E."/>
            <person name="Bellgard M.I."/>
        </authorList>
    </citation>
    <scope>NUCLEOTIDE SEQUENCE</scope>
    <source>
        <tissue evidence="3">Shoot tissue taken approximately 20 cm above the soil surface</tissue>
    </source>
</reference>
<dbReference type="EMBL" id="GBRH01268729">
    <property type="protein sequence ID" value="JAD29166.1"/>
    <property type="molecule type" value="Transcribed_RNA"/>
</dbReference>
<evidence type="ECO:0000313" key="3">
    <source>
        <dbReference type="EMBL" id="JAD29166.1"/>
    </source>
</evidence>
<keyword evidence="2" id="KW-1133">Transmembrane helix</keyword>
<name>A0A0A8YS07_ARUDO</name>
<protein>
    <submittedName>
        <fullName evidence="3">Uncharacterized protein</fullName>
    </submittedName>
</protein>
<dbReference type="AlphaFoldDB" id="A0A0A8YS07"/>
<feature type="transmembrane region" description="Helical" evidence="2">
    <location>
        <begin position="35"/>
        <end position="57"/>
    </location>
</feature>
<reference evidence="3" key="1">
    <citation type="submission" date="2014-09" db="EMBL/GenBank/DDBJ databases">
        <authorList>
            <person name="Magalhaes I.L.F."/>
            <person name="Oliveira U."/>
            <person name="Santos F.R."/>
            <person name="Vidigal T.H.D.A."/>
            <person name="Brescovit A.D."/>
            <person name="Santos A.J."/>
        </authorList>
    </citation>
    <scope>NUCLEOTIDE SEQUENCE</scope>
    <source>
        <tissue evidence="3">Shoot tissue taken approximately 20 cm above the soil surface</tissue>
    </source>
</reference>